<feature type="transmembrane region" description="Helical" evidence="1">
    <location>
        <begin position="12"/>
        <end position="35"/>
    </location>
</feature>
<evidence type="ECO:0008006" key="4">
    <source>
        <dbReference type="Google" id="ProtNLM"/>
    </source>
</evidence>
<keyword evidence="1" id="KW-0812">Transmembrane</keyword>
<keyword evidence="3" id="KW-1185">Reference proteome</keyword>
<feature type="transmembrane region" description="Helical" evidence="1">
    <location>
        <begin position="276"/>
        <end position="296"/>
    </location>
</feature>
<evidence type="ECO:0000256" key="1">
    <source>
        <dbReference type="SAM" id="Phobius"/>
    </source>
</evidence>
<feature type="transmembrane region" description="Helical" evidence="1">
    <location>
        <begin position="251"/>
        <end position="270"/>
    </location>
</feature>
<evidence type="ECO:0000313" key="2">
    <source>
        <dbReference type="EMBL" id="SCZ67196.1"/>
    </source>
</evidence>
<name>A0A1G5QZP5_9RHOB</name>
<dbReference type="PANTHER" id="PTHR38457:SF1">
    <property type="entry name" value="REGULATOR ABRB-RELATED"/>
    <property type="match status" value="1"/>
</dbReference>
<feature type="transmembrane region" description="Helical" evidence="1">
    <location>
        <begin position="166"/>
        <end position="187"/>
    </location>
</feature>
<dbReference type="EMBL" id="FMWG01000007">
    <property type="protein sequence ID" value="SCZ67196.1"/>
    <property type="molecule type" value="Genomic_DNA"/>
</dbReference>
<gene>
    <name evidence="2" type="ORF">SAMN04488118_1075</name>
</gene>
<dbReference type="Proteomes" id="UP000198767">
    <property type="component" value="Unassembled WGS sequence"/>
</dbReference>
<sequence length="303" mass="32234">MTFLKIPVHQSRGIMSFVRASVGTMLGASVTLGVLQSLKVWWPSFVFMVAVMLLGGFVNYQLLRRAFSFGKSESALCSVPGGIAEMILLSGTTGGEQWRVAIVHAVRIALAILLIPILIDFVAENEIVRGSGPALPCTEWDDAFWFVVCIAAGLLSQKLKFIPARIVLVPMLVCCVLHVTGVTDFVVSTQLSNVVQIFIGINVGSRFAGVSTKLLMQVVLAAACVVMVQICFAFGSALVGAGFFDADPITLALAYSPGGLAEMSLIAISIGQEVAIIGFHHIARVLGALCTAPLILKSLTRRP</sequence>
<proteinExistence type="predicted"/>
<feature type="transmembrane region" description="Helical" evidence="1">
    <location>
        <begin position="41"/>
        <end position="63"/>
    </location>
</feature>
<feature type="transmembrane region" description="Helical" evidence="1">
    <location>
        <begin position="143"/>
        <end position="159"/>
    </location>
</feature>
<organism evidence="2 3">
    <name type="scientific">Epibacterium ulvae</name>
    <dbReference type="NCBI Taxonomy" id="1156985"/>
    <lineage>
        <taxon>Bacteria</taxon>
        <taxon>Pseudomonadati</taxon>
        <taxon>Pseudomonadota</taxon>
        <taxon>Alphaproteobacteria</taxon>
        <taxon>Rhodobacterales</taxon>
        <taxon>Roseobacteraceae</taxon>
        <taxon>Epibacterium</taxon>
    </lineage>
</organism>
<dbReference type="GO" id="GO:0016020">
    <property type="term" value="C:membrane"/>
    <property type="evidence" value="ECO:0007669"/>
    <property type="project" value="InterPro"/>
</dbReference>
<dbReference type="GO" id="GO:0010468">
    <property type="term" value="P:regulation of gene expression"/>
    <property type="evidence" value="ECO:0007669"/>
    <property type="project" value="InterPro"/>
</dbReference>
<protein>
    <recommendedName>
        <fullName evidence="4">Ammonia monooxygenase</fullName>
    </recommendedName>
</protein>
<dbReference type="STRING" id="1156985.SAMN04488118_1075"/>
<keyword evidence="1" id="KW-0472">Membrane</keyword>
<reference evidence="2 3" key="1">
    <citation type="submission" date="2016-10" db="EMBL/GenBank/DDBJ databases">
        <authorList>
            <person name="de Groot N.N."/>
        </authorList>
    </citation>
    <scope>NUCLEOTIDE SEQUENCE [LARGE SCALE GENOMIC DNA]</scope>
    <source>
        <strain evidence="2 3">U95</strain>
    </source>
</reference>
<dbReference type="InterPro" id="IPR007820">
    <property type="entry name" value="AbrB_fam"/>
</dbReference>
<dbReference type="AlphaFoldDB" id="A0A1G5QZP5"/>
<feature type="transmembrane region" description="Helical" evidence="1">
    <location>
        <begin position="105"/>
        <end position="123"/>
    </location>
</feature>
<dbReference type="Pfam" id="PF05145">
    <property type="entry name" value="AbrB"/>
    <property type="match status" value="1"/>
</dbReference>
<feature type="transmembrane region" description="Helical" evidence="1">
    <location>
        <begin position="214"/>
        <end position="239"/>
    </location>
</feature>
<accession>A0A1G5QZP5</accession>
<dbReference type="PIRSF" id="PIRSF038991">
    <property type="entry name" value="Protein_AbrB"/>
    <property type="match status" value="1"/>
</dbReference>
<keyword evidence="1" id="KW-1133">Transmembrane helix</keyword>
<evidence type="ECO:0000313" key="3">
    <source>
        <dbReference type="Proteomes" id="UP000198767"/>
    </source>
</evidence>
<dbReference type="PANTHER" id="PTHR38457">
    <property type="entry name" value="REGULATOR ABRB-RELATED"/>
    <property type="match status" value="1"/>
</dbReference>